<dbReference type="OrthoDB" id="19657at2759"/>
<keyword evidence="3" id="KW-1185">Reference proteome</keyword>
<dbReference type="PANTHER" id="PTHR43433">
    <property type="entry name" value="HYDROLASE, ALPHA/BETA FOLD FAMILY PROTEIN"/>
    <property type="match status" value="1"/>
</dbReference>
<dbReference type="AlphaFoldDB" id="A0A384J7X2"/>
<dbReference type="InterPro" id="IPR000073">
    <property type="entry name" value="AB_hydrolase_1"/>
</dbReference>
<evidence type="ECO:0000313" key="3">
    <source>
        <dbReference type="Proteomes" id="UP000001798"/>
    </source>
</evidence>
<dbReference type="SUPFAM" id="SSF53474">
    <property type="entry name" value="alpha/beta-Hydrolases"/>
    <property type="match status" value="1"/>
</dbReference>
<dbReference type="GeneID" id="5426467"/>
<dbReference type="KEGG" id="bfu:BCIN_01g11500"/>
<evidence type="ECO:0000259" key="1">
    <source>
        <dbReference type="Pfam" id="PF00561"/>
    </source>
</evidence>
<proteinExistence type="predicted"/>
<dbReference type="VEuPathDB" id="FungiDB:Bcin01g11500"/>
<dbReference type="InterPro" id="IPR029058">
    <property type="entry name" value="AB_hydrolase_fold"/>
</dbReference>
<dbReference type="Proteomes" id="UP000001798">
    <property type="component" value="Chromosome 1"/>
</dbReference>
<dbReference type="Pfam" id="PF00561">
    <property type="entry name" value="Abhydrolase_1"/>
    <property type="match status" value="1"/>
</dbReference>
<dbReference type="Gene3D" id="3.40.50.1820">
    <property type="entry name" value="alpha/beta hydrolase"/>
    <property type="match status" value="1"/>
</dbReference>
<accession>A0A384J7X2</accession>
<sequence length="316" mass="34094">MLPFLVNDEKLMMAANFDNINVIQTRAGPVEAEVLGSGSIPILILHGSPGGIDAARTMCQFLDKDLFRSICLSRPGYLKTPLHPSPAHRSITAETDLLAALLDALKISRVGILAWSGGGPSAYLFASRYPHRVSAIIAIAAVSSSWIAPKAHISERFMFGTKLGESIIKAMAARKPAHIVETALMGEGSLRGEELHNLAEQVMADPAQRQAVLDIAGTVNISGAGGRKEGWLNDVENYAAIKSLELEQVHCPVLLVHGDADTDALPIFSEAAHARLPLSSLIVMPRGTHLAFYAHPQARDVQETAKKWFLDHVPRL</sequence>
<reference evidence="2 3" key="2">
    <citation type="journal article" date="2012" name="Eukaryot. Cell">
        <title>Genome update of Botrytis cinerea strains B05.10 and T4.</title>
        <authorList>
            <person name="Staats M."/>
            <person name="van Kan J.A."/>
        </authorList>
    </citation>
    <scope>NUCLEOTIDE SEQUENCE [LARGE SCALE GENOMIC DNA]</scope>
    <source>
        <strain evidence="2 3">B05.10</strain>
    </source>
</reference>
<organism evidence="2 3">
    <name type="scientific">Botryotinia fuckeliana (strain B05.10)</name>
    <name type="common">Noble rot fungus</name>
    <name type="synonym">Botrytis cinerea</name>
    <dbReference type="NCBI Taxonomy" id="332648"/>
    <lineage>
        <taxon>Eukaryota</taxon>
        <taxon>Fungi</taxon>
        <taxon>Dikarya</taxon>
        <taxon>Ascomycota</taxon>
        <taxon>Pezizomycotina</taxon>
        <taxon>Leotiomycetes</taxon>
        <taxon>Helotiales</taxon>
        <taxon>Sclerotiniaceae</taxon>
        <taxon>Botrytis</taxon>
    </lineage>
</organism>
<evidence type="ECO:0000313" key="2">
    <source>
        <dbReference type="EMBL" id="ATZ46581.1"/>
    </source>
</evidence>
<dbReference type="RefSeq" id="XP_024546763.1">
    <property type="nucleotide sequence ID" value="XM_024690993.1"/>
</dbReference>
<gene>
    <name evidence="2" type="ORF">BCIN_01g11500</name>
</gene>
<dbReference type="InterPro" id="IPR050471">
    <property type="entry name" value="AB_hydrolase"/>
</dbReference>
<dbReference type="EMBL" id="CP009805">
    <property type="protein sequence ID" value="ATZ46581.1"/>
    <property type="molecule type" value="Genomic_DNA"/>
</dbReference>
<reference evidence="2 3" key="3">
    <citation type="journal article" date="2017" name="Mol. Plant Pathol.">
        <title>A gapless genome sequence of the fungus Botrytis cinerea.</title>
        <authorList>
            <person name="Van Kan J.A."/>
            <person name="Stassen J.H."/>
            <person name="Mosbach A."/>
            <person name="Van Der Lee T.A."/>
            <person name="Faino L."/>
            <person name="Farmer A.D."/>
            <person name="Papasotiriou D.G."/>
            <person name="Zhou S."/>
            <person name="Seidl M.F."/>
            <person name="Cottam E."/>
            <person name="Edel D."/>
            <person name="Hahn M."/>
            <person name="Schwartz D.C."/>
            <person name="Dietrich R.A."/>
            <person name="Widdison S."/>
            <person name="Scalliet G."/>
        </authorList>
    </citation>
    <scope>NUCLEOTIDE SEQUENCE [LARGE SCALE GENOMIC DNA]</scope>
    <source>
        <strain evidence="2 3">B05.10</strain>
    </source>
</reference>
<name>A0A384J7X2_BOTFB</name>
<dbReference type="PANTHER" id="PTHR43433:SF5">
    <property type="entry name" value="AB HYDROLASE-1 DOMAIN-CONTAINING PROTEIN"/>
    <property type="match status" value="1"/>
</dbReference>
<feature type="domain" description="AB hydrolase-1" evidence="1">
    <location>
        <begin position="41"/>
        <end position="295"/>
    </location>
</feature>
<reference evidence="2 3" key="1">
    <citation type="journal article" date="2011" name="PLoS Genet.">
        <title>Genomic analysis of the necrotrophic fungal pathogens Sclerotinia sclerotiorum and Botrytis cinerea.</title>
        <authorList>
            <person name="Amselem J."/>
            <person name="Cuomo C.A."/>
            <person name="van Kan J.A."/>
            <person name="Viaud M."/>
            <person name="Benito E.P."/>
            <person name="Couloux A."/>
            <person name="Coutinho P.M."/>
            <person name="de Vries R.P."/>
            <person name="Dyer P.S."/>
            <person name="Fillinger S."/>
            <person name="Fournier E."/>
            <person name="Gout L."/>
            <person name="Hahn M."/>
            <person name="Kohn L."/>
            <person name="Lapalu N."/>
            <person name="Plummer K.M."/>
            <person name="Pradier J.M."/>
            <person name="Quevillon E."/>
            <person name="Sharon A."/>
            <person name="Simon A."/>
            <person name="ten Have A."/>
            <person name="Tudzynski B."/>
            <person name="Tudzynski P."/>
            <person name="Wincker P."/>
            <person name="Andrew M."/>
            <person name="Anthouard V."/>
            <person name="Beever R.E."/>
            <person name="Beffa R."/>
            <person name="Benoit I."/>
            <person name="Bouzid O."/>
            <person name="Brault B."/>
            <person name="Chen Z."/>
            <person name="Choquer M."/>
            <person name="Collemare J."/>
            <person name="Cotton P."/>
            <person name="Danchin E.G."/>
            <person name="Da Silva C."/>
            <person name="Gautier A."/>
            <person name="Giraud C."/>
            <person name="Giraud T."/>
            <person name="Gonzalez C."/>
            <person name="Grossetete S."/>
            <person name="Guldener U."/>
            <person name="Henrissat B."/>
            <person name="Howlett B.J."/>
            <person name="Kodira C."/>
            <person name="Kretschmer M."/>
            <person name="Lappartient A."/>
            <person name="Leroch M."/>
            <person name="Levis C."/>
            <person name="Mauceli E."/>
            <person name="Neuveglise C."/>
            <person name="Oeser B."/>
            <person name="Pearson M."/>
            <person name="Poulain J."/>
            <person name="Poussereau N."/>
            <person name="Quesneville H."/>
            <person name="Rascle C."/>
            <person name="Schumacher J."/>
            <person name="Segurens B."/>
            <person name="Sexton A."/>
            <person name="Silva E."/>
            <person name="Sirven C."/>
            <person name="Soanes D.M."/>
            <person name="Talbot N.J."/>
            <person name="Templeton M."/>
            <person name="Yandava C."/>
            <person name="Yarden O."/>
            <person name="Zeng Q."/>
            <person name="Rollins J.A."/>
            <person name="Lebrun M.H."/>
            <person name="Dickman M."/>
        </authorList>
    </citation>
    <scope>NUCLEOTIDE SEQUENCE [LARGE SCALE GENOMIC DNA]</scope>
    <source>
        <strain evidence="2 3">B05.10</strain>
    </source>
</reference>
<protein>
    <recommendedName>
        <fullName evidence="1">AB hydrolase-1 domain-containing protein</fullName>
    </recommendedName>
</protein>